<dbReference type="InterPro" id="IPR029034">
    <property type="entry name" value="Cystine-knot_cytokine"/>
</dbReference>
<dbReference type="PROSITE" id="PS01225">
    <property type="entry name" value="CTCK_2"/>
    <property type="match status" value="1"/>
</dbReference>
<dbReference type="InterPro" id="IPR006207">
    <property type="entry name" value="Cys_knot_C"/>
</dbReference>
<evidence type="ECO:0000313" key="5">
    <source>
        <dbReference type="Proteomes" id="UP000228934"/>
    </source>
</evidence>
<sequence>MYSVAASKMSHNCTCCQEVKTKERKVTMKCSNGHQEELSYPKVEECNCVSTDCESSQPQKTFTTARARRINRDRKCGFSKAAIN</sequence>
<evidence type="ECO:0000256" key="1">
    <source>
        <dbReference type="ARBA" id="ARBA00023157"/>
    </source>
</evidence>
<protein>
    <recommendedName>
        <fullName evidence="3">CTCK domain-containing protein</fullName>
    </recommendedName>
</protein>
<proteinExistence type="predicted"/>
<dbReference type="Proteomes" id="UP000228934">
    <property type="component" value="Unassembled WGS sequence"/>
</dbReference>
<comment type="caution">
    <text evidence="2">Lacks conserved residue(s) required for the propagation of feature annotation.</text>
</comment>
<keyword evidence="1" id="KW-1015">Disulfide bond</keyword>
<evidence type="ECO:0000259" key="3">
    <source>
        <dbReference type="PROSITE" id="PS01225"/>
    </source>
</evidence>
<evidence type="ECO:0000256" key="2">
    <source>
        <dbReference type="PROSITE-ProRule" id="PRU00039"/>
    </source>
</evidence>
<dbReference type="Gene3D" id="2.10.90.10">
    <property type="entry name" value="Cystine-knot cytokines"/>
    <property type="match status" value="1"/>
</dbReference>
<dbReference type="OrthoDB" id="10071893at2759"/>
<organism evidence="4 5">
    <name type="scientific">Aquarana catesbeiana</name>
    <name type="common">American bullfrog</name>
    <name type="synonym">Rana catesbeiana</name>
    <dbReference type="NCBI Taxonomy" id="8400"/>
    <lineage>
        <taxon>Eukaryota</taxon>
        <taxon>Metazoa</taxon>
        <taxon>Chordata</taxon>
        <taxon>Craniata</taxon>
        <taxon>Vertebrata</taxon>
        <taxon>Euteleostomi</taxon>
        <taxon>Amphibia</taxon>
        <taxon>Batrachia</taxon>
        <taxon>Anura</taxon>
        <taxon>Neobatrachia</taxon>
        <taxon>Ranoidea</taxon>
        <taxon>Ranidae</taxon>
        <taxon>Aquarana</taxon>
    </lineage>
</organism>
<evidence type="ECO:0000313" key="4">
    <source>
        <dbReference type="EMBL" id="PIO27702.1"/>
    </source>
</evidence>
<gene>
    <name evidence="4" type="ORF">AB205_0087010</name>
</gene>
<dbReference type="PROSITE" id="PS01185">
    <property type="entry name" value="CTCK_1"/>
    <property type="match status" value="1"/>
</dbReference>
<name>A0A2G9RIH2_AQUCT</name>
<reference evidence="5" key="1">
    <citation type="journal article" date="2017" name="Nat. Commun.">
        <title>The North American bullfrog draft genome provides insight into hormonal regulation of long noncoding RNA.</title>
        <authorList>
            <person name="Hammond S.A."/>
            <person name="Warren R.L."/>
            <person name="Vandervalk B.P."/>
            <person name="Kucuk E."/>
            <person name="Khan H."/>
            <person name="Gibb E.A."/>
            <person name="Pandoh P."/>
            <person name="Kirk H."/>
            <person name="Zhao Y."/>
            <person name="Jones M."/>
            <person name="Mungall A.J."/>
            <person name="Coope R."/>
            <person name="Pleasance S."/>
            <person name="Moore R.A."/>
            <person name="Holt R.A."/>
            <person name="Round J.M."/>
            <person name="Ohora S."/>
            <person name="Walle B.V."/>
            <person name="Veldhoen N."/>
            <person name="Helbing C.C."/>
            <person name="Birol I."/>
        </authorList>
    </citation>
    <scope>NUCLEOTIDE SEQUENCE [LARGE SCALE GENOMIC DNA]</scope>
</reference>
<dbReference type="AlphaFoldDB" id="A0A2G9RIH2"/>
<dbReference type="EMBL" id="KV940968">
    <property type="protein sequence ID" value="PIO27702.1"/>
    <property type="molecule type" value="Genomic_DNA"/>
</dbReference>
<feature type="domain" description="CTCK" evidence="3">
    <location>
        <begin position="1"/>
        <end position="54"/>
    </location>
</feature>
<keyword evidence="5" id="KW-1185">Reference proteome</keyword>
<accession>A0A2G9RIH2</accession>